<dbReference type="EMBL" id="ABJB010755189">
    <property type="status" value="NOT_ANNOTATED_CDS"/>
    <property type="molecule type" value="Genomic_DNA"/>
</dbReference>
<dbReference type="Proteomes" id="UP000001555">
    <property type="component" value="Unassembled WGS sequence"/>
</dbReference>
<reference evidence="2" key="2">
    <citation type="submission" date="2020-05" db="UniProtKB">
        <authorList>
            <consortium name="EnsemblMetazoa"/>
        </authorList>
    </citation>
    <scope>IDENTIFICATION</scope>
    <source>
        <strain evidence="2">wikel</strain>
    </source>
</reference>
<protein>
    <submittedName>
        <fullName evidence="1 2">Uncharacterized protein</fullName>
    </submittedName>
</protein>
<dbReference type="PaxDb" id="6945-B7P0U4"/>
<dbReference type="HOGENOM" id="CLU_3089538_0_0_1"/>
<evidence type="ECO:0000313" key="3">
    <source>
        <dbReference type="Proteomes" id="UP000001555"/>
    </source>
</evidence>
<dbReference type="InParanoid" id="B7P0U4"/>
<name>B7P0U4_IXOSC</name>
<dbReference type="EnsemblMetazoa" id="ISCW000129-RA">
    <property type="protein sequence ID" value="ISCW000129-PA"/>
    <property type="gene ID" value="ISCW000129"/>
</dbReference>
<dbReference type="VEuPathDB" id="VectorBase:ISCW000129"/>
<organism>
    <name type="scientific">Ixodes scapularis</name>
    <name type="common">Black-legged tick</name>
    <name type="synonym">Deer tick</name>
    <dbReference type="NCBI Taxonomy" id="6945"/>
    <lineage>
        <taxon>Eukaryota</taxon>
        <taxon>Metazoa</taxon>
        <taxon>Ecdysozoa</taxon>
        <taxon>Arthropoda</taxon>
        <taxon>Chelicerata</taxon>
        <taxon>Arachnida</taxon>
        <taxon>Acari</taxon>
        <taxon>Parasitiformes</taxon>
        <taxon>Ixodida</taxon>
        <taxon>Ixodoidea</taxon>
        <taxon>Ixodidae</taxon>
        <taxon>Ixodinae</taxon>
        <taxon>Ixodes</taxon>
    </lineage>
</organism>
<evidence type="ECO:0000313" key="1">
    <source>
        <dbReference type="EMBL" id="EEC00216.1"/>
    </source>
</evidence>
<dbReference type="EMBL" id="DS612897">
    <property type="protein sequence ID" value="EEC00216.1"/>
    <property type="molecule type" value="Genomic_DNA"/>
</dbReference>
<reference evidence="1 3" key="1">
    <citation type="submission" date="2008-03" db="EMBL/GenBank/DDBJ databases">
        <title>Annotation of Ixodes scapularis.</title>
        <authorList>
            <consortium name="Ixodes scapularis Genome Project Consortium"/>
            <person name="Caler E."/>
            <person name="Hannick L.I."/>
            <person name="Bidwell S."/>
            <person name="Joardar V."/>
            <person name="Thiagarajan M."/>
            <person name="Amedeo P."/>
            <person name="Galinsky K.J."/>
            <person name="Schobel S."/>
            <person name="Inman J."/>
            <person name="Hostetler J."/>
            <person name="Miller J."/>
            <person name="Hammond M."/>
            <person name="Megy K."/>
            <person name="Lawson D."/>
            <person name="Kodira C."/>
            <person name="Sutton G."/>
            <person name="Meyer J."/>
            <person name="Hill C.A."/>
            <person name="Birren B."/>
            <person name="Nene V."/>
            <person name="Collins F."/>
            <person name="Alarcon-Chaidez F."/>
            <person name="Wikel S."/>
            <person name="Strausberg R."/>
        </authorList>
    </citation>
    <scope>NUCLEOTIDE SEQUENCE [LARGE SCALE GENOMIC DNA]</scope>
    <source>
        <strain evidence="3">Wikel</strain>
        <strain evidence="1">Wikel colony</strain>
    </source>
</reference>
<keyword evidence="3" id="KW-1185">Reference proteome</keyword>
<gene>
    <name evidence="1" type="ORF">IscW_ISCW000129</name>
</gene>
<sequence>MCLDMCVETITLFWLKRILPAAAEDRAPVFGEVLEILSFLLPPVLANIFYCF</sequence>
<evidence type="ECO:0000313" key="2">
    <source>
        <dbReference type="EnsemblMetazoa" id="ISCW000129-PA"/>
    </source>
</evidence>
<proteinExistence type="predicted"/>
<accession>B7P0U4</accession>
<dbReference type="AlphaFoldDB" id="B7P0U4"/>